<keyword evidence="3" id="KW-1185">Reference proteome</keyword>
<keyword evidence="1" id="KW-0732">Signal</keyword>
<evidence type="ECO:0000256" key="1">
    <source>
        <dbReference type="SAM" id="SignalP"/>
    </source>
</evidence>
<protein>
    <recommendedName>
        <fullName evidence="4">Outer membrane beta-barrel porin/alpha-amylase</fullName>
    </recommendedName>
</protein>
<dbReference type="OrthoDB" id="7372889at2"/>
<accession>A0A8B2NMG5</accession>
<feature type="signal peptide" evidence="1">
    <location>
        <begin position="1"/>
        <end position="23"/>
    </location>
</feature>
<evidence type="ECO:0000313" key="3">
    <source>
        <dbReference type="Proteomes" id="UP000249590"/>
    </source>
</evidence>
<dbReference type="Proteomes" id="UP000249590">
    <property type="component" value="Unassembled WGS sequence"/>
</dbReference>
<name>A0A8B2NMG5_9HYPH</name>
<organism evidence="2 3">
    <name type="scientific">Acuticoccus sediminis</name>
    <dbReference type="NCBI Taxonomy" id="2184697"/>
    <lineage>
        <taxon>Bacteria</taxon>
        <taxon>Pseudomonadati</taxon>
        <taxon>Pseudomonadota</taxon>
        <taxon>Alphaproteobacteria</taxon>
        <taxon>Hyphomicrobiales</taxon>
        <taxon>Amorphaceae</taxon>
        <taxon>Acuticoccus</taxon>
    </lineage>
</organism>
<dbReference type="InterPro" id="IPR025737">
    <property type="entry name" value="FApF"/>
</dbReference>
<gene>
    <name evidence="2" type="ORF">DLJ53_16670</name>
</gene>
<dbReference type="EMBL" id="QHHQ01000003">
    <property type="protein sequence ID" value="RAI00866.1"/>
    <property type="molecule type" value="Genomic_DNA"/>
</dbReference>
<reference evidence="2 3" key="1">
    <citation type="submission" date="2018-05" db="EMBL/GenBank/DDBJ databases">
        <title>Acuticoccus sediminis sp. nov., isolated from deep-sea sediment of Indian Ocean.</title>
        <authorList>
            <person name="Liu X."/>
            <person name="Lai Q."/>
            <person name="Du Y."/>
            <person name="Sun F."/>
            <person name="Zhang X."/>
            <person name="Wang S."/>
            <person name="Shao Z."/>
        </authorList>
    </citation>
    <scope>NUCLEOTIDE SEQUENCE [LARGE SCALE GENOMIC DNA]</scope>
    <source>
        <strain evidence="2 3">PTG4-2</strain>
    </source>
</reference>
<evidence type="ECO:0000313" key="2">
    <source>
        <dbReference type="EMBL" id="RAI00866.1"/>
    </source>
</evidence>
<feature type="chain" id="PRO_5032725396" description="Outer membrane beta-barrel porin/alpha-amylase" evidence="1">
    <location>
        <begin position="24"/>
        <end position="316"/>
    </location>
</feature>
<proteinExistence type="predicted"/>
<dbReference type="RefSeq" id="WP_111347311.1">
    <property type="nucleotide sequence ID" value="NZ_QHHQ01000003.1"/>
</dbReference>
<dbReference type="AlphaFoldDB" id="A0A8B2NMG5"/>
<dbReference type="Pfam" id="PF13557">
    <property type="entry name" value="Phenol_MetA_deg"/>
    <property type="match status" value="1"/>
</dbReference>
<evidence type="ECO:0008006" key="4">
    <source>
        <dbReference type="Google" id="ProtNLM"/>
    </source>
</evidence>
<sequence length="316" mass="33271">MRKRVSVGAILALCAVAAHPAHAEEGGSGHYIPGAFATLMDNPPTDPGLLLQLLYLGYTGSVRASAELPVAGRLTAGLDATVNAVTVGGLYTFEQKILGAYYSFGAYLPVIDKDVTATVTAPDGRSVSLTDRVTGVGDVTLIPAMMAWEIGDFQVSVATPVFAPTGSFKVGHLANPGLNYWTIDPTLALTYNGATNGFNAAVFGGITFNTENQATDYQSGSVLHLEGSVQQLLPVGPGFLGLGANAFLYEQITDDSGPGANVGPLRGRSVGLGPVIDYVLPVKGSTASIEARWLHEFDTRNRLEGDYFWVKGVWQF</sequence>
<comment type="caution">
    <text evidence="2">The sequence shown here is derived from an EMBL/GenBank/DDBJ whole genome shotgun (WGS) entry which is preliminary data.</text>
</comment>